<reference evidence="3" key="1">
    <citation type="journal article" date="2016" name="Nat. Commun.">
        <title>The Gonium pectorale genome demonstrates co-option of cell cycle regulation during the evolution of multicellularity.</title>
        <authorList>
            <person name="Hanschen E.R."/>
            <person name="Marriage T.N."/>
            <person name="Ferris P.J."/>
            <person name="Hamaji T."/>
            <person name="Toyoda A."/>
            <person name="Fujiyama A."/>
            <person name="Neme R."/>
            <person name="Noguchi H."/>
            <person name="Minakuchi Y."/>
            <person name="Suzuki M."/>
            <person name="Kawai-Toyooka H."/>
            <person name="Smith D.R."/>
            <person name="Sparks H."/>
            <person name="Anderson J."/>
            <person name="Bakaric R."/>
            <person name="Luria V."/>
            <person name="Karger A."/>
            <person name="Kirschner M.W."/>
            <person name="Durand P.M."/>
            <person name="Michod R.E."/>
            <person name="Nozaki H."/>
            <person name="Olson B.J."/>
        </authorList>
    </citation>
    <scope>NUCLEOTIDE SEQUENCE [LARGE SCALE GENOMIC DNA]</scope>
    <source>
        <strain evidence="3">NIES-2863</strain>
    </source>
</reference>
<dbReference type="STRING" id="33097.A0A150GEX8"/>
<accession>A0A150GEX8</accession>
<dbReference type="SUPFAM" id="SSF52058">
    <property type="entry name" value="L domain-like"/>
    <property type="match status" value="1"/>
</dbReference>
<dbReference type="Proteomes" id="UP000075714">
    <property type="component" value="Unassembled WGS sequence"/>
</dbReference>
<dbReference type="InterPro" id="IPR050994">
    <property type="entry name" value="At_inactive_RLKs"/>
</dbReference>
<name>A0A150GEX8_GONPE</name>
<protein>
    <recommendedName>
        <fullName evidence="4">Leucine-rich repeat-containing N-terminal plant-type domain-containing protein</fullName>
    </recommendedName>
</protein>
<dbReference type="GO" id="GO:0005930">
    <property type="term" value="C:axoneme"/>
    <property type="evidence" value="ECO:0007669"/>
    <property type="project" value="UniProtKB-SubCell"/>
</dbReference>
<dbReference type="PROSITE" id="PS51450">
    <property type="entry name" value="LRR"/>
    <property type="match status" value="1"/>
</dbReference>
<evidence type="ECO:0000313" key="3">
    <source>
        <dbReference type="Proteomes" id="UP000075714"/>
    </source>
</evidence>
<comment type="caution">
    <text evidence="2">The sequence shown here is derived from an EMBL/GenBank/DDBJ whole genome shotgun (WGS) entry which is preliminary data.</text>
</comment>
<dbReference type="PANTHER" id="PTHR48010">
    <property type="entry name" value="OS05G0588300 PROTEIN"/>
    <property type="match status" value="1"/>
</dbReference>
<comment type="subcellular location">
    <subcellularLocation>
        <location evidence="1">Cytoplasm</location>
        <location evidence="1">Cytoskeleton</location>
        <location evidence="1">Cilium axoneme</location>
    </subcellularLocation>
</comment>
<evidence type="ECO:0008006" key="4">
    <source>
        <dbReference type="Google" id="ProtNLM"/>
    </source>
</evidence>
<dbReference type="InterPro" id="IPR001611">
    <property type="entry name" value="Leu-rich_rpt"/>
</dbReference>
<dbReference type="OrthoDB" id="544850at2759"/>
<evidence type="ECO:0000256" key="1">
    <source>
        <dbReference type="ARBA" id="ARBA00004430"/>
    </source>
</evidence>
<keyword evidence="3" id="KW-1185">Reference proteome</keyword>
<evidence type="ECO:0000313" key="2">
    <source>
        <dbReference type="EMBL" id="KXZ48392.1"/>
    </source>
</evidence>
<dbReference type="Pfam" id="PF00560">
    <property type="entry name" value="LRR_1"/>
    <property type="match status" value="1"/>
</dbReference>
<dbReference type="InterPro" id="IPR032675">
    <property type="entry name" value="LRR_dom_sf"/>
</dbReference>
<sequence length="479" mass="47996">MAVVHVAAPASLDPRDGALLAELGRRCCAPGTVGGWCDRLNAASALLANAGRPSPPPPPPLRLDRLFPTRPTTPLPPTEFCSWPEVLCSRNGSLLKLSMPGPGSLSCGGSPGSPTAAAAGAAVAALANATRLAWLDLSATGLGFRLEAAAPLLAAPSLLIVELAAAGLTGPLAFGEDDDDSGAAGGSAAAGCDWLSPPSRAVLVLSGNALTGRVPDCLAAHPGLQELQLGGNAGLQGLPRDWSRASSLRLLDVSSARSLAGPLAALPPGLRHLNMSLAALGGGLPRLPPSLMSLDMLAAGLSGPMAGGGEGEGGGWSGCTNLTYVDLGSNDLRGSLPALPSSLLVLYLDSNRLRGGLPDELPPGLLVLNVSANGLSGQLPRGGAPGARYMDVSRNSFTGPLPASLAAAAQLIYLNASDNALTGGLGSFAARLRTGANSLQVLDLSHNSLSGTLPPSLSQLAVFSVQSALPSFPRVLDMS</sequence>
<gene>
    <name evidence="2" type="ORF">GPECTOR_28g799</name>
</gene>
<dbReference type="EMBL" id="LSYV01000029">
    <property type="protein sequence ID" value="KXZ48392.1"/>
    <property type="molecule type" value="Genomic_DNA"/>
</dbReference>
<dbReference type="PANTHER" id="PTHR48010:SF58">
    <property type="entry name" value="RECEPTOR PROTEIN KINASE-LIKE PROTEIN ZAR1"/>
    <property type="match status" value="1"/>
</dbReference>
<dbReference type="Gene3D" id="3.80.10.10">
    <property type="entry name" value="Ribonuclease Inhibitor"/>
    <property type="match status" value="3"/>
</dbReference>
<organism evidence="2 3">
    <name type="scientific">Gonium pectorale</name>
    <name type="common">Green alga</name>
    <dbReference type="NCBI Taxonomy" id="33097"/>
    <lineage>
        <taxon>Eukaryota</taxon>
        <taxon>Viridiplantae</taxon>
        <taxon>Chlorophyta</taxon>
        <taxon>core chlorophytes</taxon>
        <taxon>Chlorophyceae</taxon>
        <taxon>CS clade</taxon>
        <taxon>Chlamydomonadales</taxon>
        <taxon>Volvocaceae</taxon>
        <taxon>Gonium</taxon>
    </lineage>
</organism>
<proteinExistence type="predicted"/>
<dbReference type="AlphaFoldDB" id="A0A150GEX8"/>